<name>X1R8C2_9ZZZZ</name>
<comment type="caution">
    <text evidence="1">The sequence shown here is derived from an EMBL/GenBank/DDBJ whole genome shotgun (WGS) entry which is preliminary data.</text>
</comment>
<dbReference type="AlphaFoldDB" id="X1R8C2"/>
<proteinExistence type="predicted"/>
<dbReference type="EMBL" id="BARV01034917">
    <property type="protein sequence ID" value="GAI51859.1"/>
    <property type="molecule type" value="Genomic_DNA"/>
</dbReference>
<gene>
    <name evidence="1" type="ORF">S06H3_54563</name>
</gene>
<organism evidence="1">
    <name type="scientific">marine sediment metagenome</name>
    <dbReference type="NCBI Taxonomy" id="412755"/>
    <lineage>
        <taxon>unclassified sequences</taxon>
        <taxon>metagenomes</taxon>
        <taxon>ecological metagenomes</taxon>
    </lineage>
</organism>
<reference evidence="1" key="1">
    <citation type="journal article" date="2014" name="Front. Microbiol.">
        <title>High frequency of phylogenetically diverse reductive dehalogenase-homologous genes in deep subseafloor sedimentary metagenomes.</title>
        <authorList>
            <person name="Kawai M."/>
            <person name="Futagami T."/>
            <person name="Toyoda A."/>
            <person name="Takaki Y."/>
            <person name="Nishi S."/>
            <person name="Hori S."/>
            <person name="Arai W."/>
            <person name="Tsubouchi T."/>
            <person name="Morono Y."/>
            <person name="Uchiyama I."/>
            <person name="Ito T."/>
            <person name="Fujiyama A."/>
            <person name="Inagaki F."/>
            <person name="Takami H."/>
        </authorList>
    </citation>
    <scope>NUCLEOTIDE SEQUENCE</scope>
    <source>
        <strain evidence="1">Expedition CK06-06</strain>
    </source>
</reference>
<evidence type="ECO:0000313" key="1">
    <source>
        <dbReference type="EMBL" id="GAI51859.1"/>
    </source>
</evidence>
<accession>X1R8C2</accession>
<protein>
    <submittedName>
        <fullName evidence="1">Uncharacterized protein</fullName>
    </submittedName>
</protein>
<sequence>MPTITLPVTDIESWTKVGDKVYIQFRPNVGVDCEGANSGIYTFVAA</sequence>